<feature type="region of interest" description="Disordered" evidence="1">
    <location>
        <begin position="58"/>
        <end position="102"/>
    </location>
</feature>
<sequence>MEEIGRDNSHETRKWSTISHRDEAPASALGCTLDDFGLTMVACGAAVLFPGYYNESQLLPQSSKPARTAHSRTDRERAMPLHRRGRAELPPDHCMRQRGGRL</sequence>
<proteinExistence type="predicted"/>
<name>A0AAV7W905_PLEWA</name>
<dbReference type="AlphaFoldDB" id="A0AAV7W905"/>
<accession>A0AAV7W905</accession>
<keyword evidence="3" id="KW-1185">Reference proteome</keyword>
<evidence type="ECO:0000256" key="1">
    <source>
        <dbReference type="SAM" id="MobiDB-lite"/>
    </source>
</evidence>
<feature type="region of interest" description="Disordered" evidence="1">
    <location>
        <begin position="1"/>
        <end position="22"/>
    </location>
</feature>
<comment type="caution">
    <text evidence="2">The sequence shown here is derived from an EMBL/GenBank/DDBJ whole genome shotgun (WGS) entry which is preliminary data.</text>
</comment>
<evidence type="ECO:0000313" key="2">
    <source>
        <dbReference type="EMBL" id="KAJ1209056.1"/>
    </source>
</evidence>
<feature type="compositionally biased region" description="Basic and acidic residues" evidence="1">
    <location>
        <begin position="86"/>
        <end position="95"/>
    </location>
</feature>
<organism evidence="2 3">
    <name type="scientific">Pleurodeles waltl</name>
    <name type="common">Iberian ribbed newt</name>
    <dbReference type="NCBI Taxonomy" id="8319"/>
    <lineage>
        <taxon>Eukaryota</taxon>
        <taxon>Metazoa</taxon>
        <taxon>Chordata</taxon>
        <taxon>Craniata</taxon>
        <taxon>Vertebrata</taxon>
        <taxon>Euteleostomi</taxon>
        <taxon>Amphibia</taxon>
        <taxon>Batrachia</taxon>
        <taxon>Caudata</taxon>
        <taxon>Salamandroidea</taxon>
        <taxon>Salamandridae</taxon>
        <taxon>Pleurodelinae</taxon>
        <taxon>Pleurodeles</taxon>
    </lineage>
</organism>
<gene>
    <name evidence="2" type="ORF">NDU88_004435</name>
</gene>
<evidence type="ECO:0000313" key="3">
    <source>
        <dbReference type="Proteomes" id="UP001066276"/>
    </source>
</evidence>
<reference evidence="2" key="1">
    <citation type="journal article" date="2022" name="bioRxiv">
        <title>Sequencing and chromosome-scale assembly of the giantPleurodeles waltlgenome.</title>
        <authorList>
            <person name="Brown T."/>
            <person name="Elewa A."/>
            <person name="Iarovenko S."/>
            <person name="Subramanian E."/>
            <person name="Araus A.J."/>
            <person name="Petzold A."/>
            <person name="Susuki M."/>
            <person name="Suzuki K.-i.T."/>
            <person name="Hayashi T."/>
            <person name="Toyoda A."/>
            <person name="Oliveira C."/>
            <person name="Osipova E."/>
            <person name="Leigh N.D."/>
            <person name="Simon A."/>
            <person name="Yun M.H."/>
        </authorList>
    </citation>
    <scope>NUCLEOTIDE SEQUENCE</scope>
    <source>
        <strain evidence="2">20211129_DDA</strain>
        <tissue evidence="2">Liver</tissue>
    </source>
</reference>
<dbReference type="Proteomes" id="UP001066276">
    <property type="component" value="Chromosome 1_2"/>
</dbReference>
<dbReference type="EMBL" id="JANPWB010000002">
    <property type="protein sequence ID" value="KAJ1209056.1"/>
    <property type="molecule type" value="Genomic_DNA"/>
</dbReference>
<protein>
    <submittedName>
        <fullName evidence="2">Uncharacterized protein</fullName>
    </submittedName>
</protein>